<name>A0A4Y7XE35_9GAMM</name>
<dbReference type="RefSeq" id="WP_134243883.1">
    <property type="nucleotide sequence ID" value="NZ_SNTY01000015.1"/>
</dbReference>
<keyword evidence="4" id="KW-0560">Oxidoreductase</keyword>
<proteinExistence type="inferred from homology"/>
<keyword evidence="3" id="KW-0274">FAD</keyword>
<dbReference type="PRINTS" id="PR00368">
    <property type="entry name" value="FADPNR"/>
</dbReference>
<evidence type="ECO:0000256" key="4">
    <source>
        <dbReference type="ARBA" id="ARBA00023002"/>
    </source>
</evidence>
<dbReference type="InterPro" id="IPR045024">
    <property type="entry name" value="NDH-2"/>
</dbReference>
<dbReference type="Gene3D" id="3.50.50.100">
    <property type="match status" value="1"/>
</dbReference>
<organism evidence="7 8">
    <name type="scientific">Alkanindiges illinoisensis</name>
    <dbReference type="NCBI Taxonomy" id="197183"/>
    <lineage>
        <taxon>Bacteria</taxon>
        <taxon>Pseudomonadati</taxon>
        <taxon>Pseudomonadota</taxon>
        <taxon>Gammaproteobacteria</taxon>
        <taxon>Moraxellales</taxon>
        <taxon>Moraxellaceae</taxon>
        <taxon>Alkanindiges</taxon>
    </lineage>
</organism>
<comment type="similarity">
    <text evidence="1">Belongs to the NADH dehydrogenase family.</text>
</comment>
<dbReference type="SUPFAM" id="SSF51905">
    <property type="entry name" value="FAD/NAD(P)-binding domain"/>
    <property type="match status" value="2"/>
</dbReference>
<evidence type="ECO:0000313" key="8">
    <source>
        <dbReference type="Proteomes" id="UP000297834"/>
    </source>
</evidence>
<accession>A0A4Y7XE35</accession>
<dbReference type="GO" id="GO:0008137">
    <property type="term" value="F:NADH dehydrogenase (ubiquinone) activity"/>
    <property type="evidence" value="ECO:0007669"/>
    <property type="project" value="TreeGrafter"/>
</dbReference>
<evidence type="ECO:0000256" key="5">
    <source>
        <dbReference type="ARBA" id="ARBA00023027"/>
    </source>
</evidence>
<gene>
    <name evidence="7" type="ORF">E2B99_05085</name>
</gene>
<protein>
    <submittedName>
        <fullName evidence="7">NAD(P)/FAD-dependent oxidoreductase</fullName>
    </submittedName>
</protein>
<dbReference type="InterPro" id="IPR036188">
    <property type="entry name" value="FAD/NAD-bd_sf"/>
</dbReference>
<dbReference type="EMBL" id="SNTY01000015">
    <property type="protein sequence ID" value="TEU28623.1"/>
    <property type="molecule type" value="Genomic_DNA"/>
</dbReference>
<dbReference type="OrthoDB" id="9781621at2"/>
<dbReference type="PANTHER" id="PTHR43706:SF9">
    <property type="entry name" value="TYPE II NADH:QUINONE OXIDOREDUCTASE"/>
    <property type="match status" value="1"/>
</dbReference>
<comment type="caution">
    <text evidence="7">The sequence shown here is derived from an EMBL/GenBank/DDBJ whole genome shotgun (WGS) entry which is preliminary data.</text>
</comment>
<feature type="domain" description="FAD/NAD(P)-binding" evidence="6">
    <location>
        <begin position="14"/>
        <end position="348"/>
    </location>
</feature>
<evidence type="ECO:0000313" key="7">
    <source>
        <dbReference type="EMBL" id="TEU28623.1"/>
    </source>
</evidence>
<keyword evidence="8" id="KW-1185">Reference proteome</keyword>
<dbReference type="PANTHER" id="PTHR43706">
    <property type="entry name" value="NADH DEHYDROGENASE"/>
    <property type="match status" value="1"/>
</dbReference>
<dbReference type="PRINTS" id="PR00411">
    <property type="entry name" value="PNDRDTASEI"/>
</dbReference>
<evidence type="ECO:0000259" key="6">
    <source>
        <dbReference type="Pfam" id="PF07992"/>
    </source>
</evidence>
<evidence type="ECO:0000256" key="2">
    <source>
        <dbReference type="ARBA" id="ARBA00022630"/>
    </source>
</evidence>
<sequence>MKQLNPSGQPHLHRIVIVGGGAGGLELATRLGQSLGKHGQAQVILIDATLTHIWKPLLHEVAAGTINSYEDELNYFAHASKHHFEFHLGRMCDIDREQKQVILEPLSNGENVVIAPERRVRYDTLVVAVGSTSNDFGTRGARENCIFLDARPQADRFQREFLSLYLQAQARSLSDQNPQFLNIAIIGAGATGVELAAELHHAAHELPRYGLTSIDPRNVNINLIEAAERILPGLPPQTSHTAERELKKMGINVMTSRRVVAITENAIECDGDIQIPANLKVWSAGIKAPDFLKNIAGLETNRINQLVVGPSLQTTLDPDIFAMGDCASYIPEGESRPVPPRAQVANQQSILLAKSMKARLKGQPLPHFKFTDKGSLVSLSQKNSVGNLMGDINVQGIIARLMYVSLYRLHQVAIHGFFKTAVLMTKDLLSRSSGPRLKLH</sequence>
<evidence type="ECO:0000256" key="3">
    <source>
        <dbReference type="ARBA" id="ARBA00022827"/>
    </source>
</evidence>
<keyword evidence="2" id="KW-0285">Flavoprotein</keyword>
<dbReference type="InterPro" id="IPR023753">
    <property type="entry name" value="FAD/NAD-binding_dom"/>
</dbReference>
<dbReference type="GO" id="GO:0003954">
    <property type="term" value="F:NADH dehydrogenase activity"/>
    <property type="evidence" value="ECO:0007669"/>
    <property type="project" value="InterPro"/>
</dbReference>
<reference evidence="7 8" key="1">
    <citation type="submission" date="2019-03" db="EMBL/GenBank/DDBJ databases">
        <title>Alkanindiges illinoisensis: a potential pathogenic isolated from ascites of a gastric cancer patient with abdominal metastasis.</title>
        <authorList>
            <person name="Hu X."/>
            <person name="Yang B."/>
            <person name="Yan X."/>
            <person name="Lin L."/>
            <person name="Zhao H."/>
            <person name="Zhou F."/>
            <person name="Su B."/>
            <person name="Chen J."/>
            <person name="Rui Y."/>
            <person name="Wang Q."/>
            <person name="Zheng L."/>
        </authorList>
    </citation>
    <scope>NUCLEOTIDE SEQUENCE [LARGE SCALE GENOMIC DNA]</scope>
    <source>
        <strain evidence="7 8">NFYY 23406</strain>
    </source>
</reference>
<dbReference type="Proteomes" id="UP000297834">
    <property type="component" value="Unassembled WGS sequence"/>
</dbReference>
<dbReference type="STRING" id="1120977.GCA_000619845_01058"/>
<keyword evidence="5" id="KW-0520">NAD</keyword>
<dbReference type="Pfam" id="PF07992">
    <property type="entry name" value="Pyr_redox_2"/>
    <property type="match status" value="1"/>
</dbReference>
<dbReference type="AlphaFoldDB" id="A0A4Y7XE35"/>
<evidence type="ECO:0000256" key="1">
    <source>
        <dbReference type="ARBA" id="ARBA00005272"/>
    </source>
</evidence>